<accession>A0A328DQI8</accession>
<name>A0A328DQI8_9ASTE</name>
<evidence type="ECO:0000313" key="1">
    <source>
        <dbReference type="EMBL" id="RAL46938.1"/>
    </source>
</evidence>
<proteinExistence type="predicted"/>
<protein>
    <submittedName>
        <fullName evidence="1">Uncharacterized protein</fullName>
    </submittedName>
</protein>
<gene>
    <name evidence="1" type="ORF">DM860_016572</name>
</gene>
<evidence type="ECO:0000313" key="2">
    <source>
        <dbReference type="Proteomes" id="UP000249390"/>
    </source>
</evidence>
<dbReference type="AlphaFoldDB" id="A0A328DQI8"/>
<dbReference type="Proteomes" id="UP000249390">
    <property type="component" value="Unassembled WGS sequence"/>
</dbReference>
<organism evidence="1 2">
    <name type="scientific">Cuscuta australis</name>
    <dbReference type="NCBI Taxonomy" id="267555"/>
    <lineage>
        <taxon>Eukaryota</taxon>
        <taxon>Viridiplantae</taxon>
        <taxon>Streptophyta</taxon>
        <taxon>Embryophyta</taxon>
        <taxon>Tracheophyta</taxon>
        <taxon>Spermatophyta</taxon>
        <taxon>Magnoliopsida</taxon>
        <taxon>eudicotyledons</taxon>
        <taxon>Gunneridae</taxon>
        <taxon>Pentapetalae</taxon>
        <taxon>asterids</taxon>
        <taxon>lamiids</taxon>
        <taxon>Solanales</taxon>
        <taxon>Convolvulaceae</taxon>
        <taxon>Cuscuteae</taxon>
        <taxon>Cuscuta</taxon>
        <taxon>Cuscuta subgen. Grammica</taxon>
        <taxon>Cuscuta sect. Cleistogrammica</taxon>
    </lineage>
</organism>
<sequence length="110" mass="11490">MVLRHHSTILSSKLQIFGTLGSPTAGDSVLELILLIFYMNFEKSKGLDGEKLGRGGGRGVRGLLSIICGGTAGGGLGSEATPLQSLPLQSKAFGVAEPSAWEATRFQSRS</sequence>
<keyword evidence="2" id="KW-1185">Reference proteome</keyword>
<reference evidence="1 2" key="1">
    <citation type="submission" date="2018-06" db="EMBL/GenBank/DDBJ databases">
        <title>The Genome of Cuscuta australis (Dodder) Provides Insight into the Evolution of Plant Parasitism.</title>
        <authorList>
            <person name="Liu H."/>
        </authorList>
    </citation>
    <scope>NUCLEOTIDE SEQUENCE [LARGE SCALE GENOMIC DNA]</scope>
    <source>
        <strain evidence="2">cv. Yunnan</strain>
        <tissue evidence="1">Vines</tissue>
    </source>
</reference>
<dbReference type="EMBL" id="NQVE01000121">
    <property type="protein sequence ID" value="RAL46938.1"/>
    <property type="molecule type" value="Genomic_DNA"/>
</dbReference>
<comment type="caution">
    <text evidence="1">The sequence shown here is derived from an EMBL/GenBank/DDBJ whole genome shotgun (WGS) entry which is preliminary data.</text>
</comment>